<dbReference type="Pfam" id="PF00496">
    <property type="entry name" value="SBP_bac_5"/>
    <property type="match status" value="1"/>
</dbReference>
<dbReference type="Gene3D" id="3.10.105.10">
    <property type="entry name" value="Dipeptide-binding Protein, Domain 3"/>
    <property type="match status" value="1"/>
</dbReference>
<dbReference type="RefSeq" id="WP_388036065.1">
    <property type="nucleotide sequence ID" value="NZ_JBHUEK010000008.1"/>
</dbReference>
<dbReference type="Gene3D" id="3.90.76.10">
    <property type="entry name" value="Dipeptide-binding Protein, Domain 1"/>
    <property type="match status" value="1"/>
</dbReference>
<comment type="caution">
    <text evidence="3">The sequence shown here is derived from an EMBL/GenBank/DDBJ whole genome shotgun (WGS) entry which is preliminary data.</text>
</comment>
<keyword evidence="1" id="KW-0732">Signal</keyword>
<dbReference type="Gene3D" id="3.40.190.10">
    <property type="entry name" value="Periplasmic binding protein-like II"/>
    <property type="match status" value="1"/>
</dbReference>
<dbReference type="PIRSF" id="PIRSF002741">
    <property type="entry name" value="MppA"/>
    <property type="match status" value="1"/>
</dbReference>
<sequence length="545" mass="60937">MKKISRLLSILFASILVLSACGTFDNGNEEGGGAKGEGPKQELRINISSEPPTLHPGLATDSTSGVVLNHAFEGLTRINKNGDAEEAMAEKIDVSEDGKTYTFTIRDAKWSNGDPVTAHDFEYAWKWVLVPANQSDYASQIYNYIEGAKDAYDTPDISIEKMENVGIKAIDDKTLEVKLTNPTAYFLELTAFYTYYPINSKIAKDNPDWANRVDESYVSNGPFVIADKSSTITLQKNKDYWDADSVKLEKITMDMINDPNTEYQSFKKGELDWAGAPTSSLPTDVIPTLDKEGTLQKSPIAGTYWFKFNINKEPFQNENLRKALSYSINRKAIVENVTQGGQIPAMALVPSAIIKENEKGYFKDNDVDAAKEHLQKALDELGLSDVSELPEIALSYNTSEGHQKVAQAIQDMWRKALGIEVTLNNAEWNVYLDNIDQGNFQIGRAGWLADFNDPVNFLEIFTVPQGNNDTGWTNETFNNLLAQAAKETDKEKRLGLLKDAEQLVLDEMPIAPIYFYTNNWVQNDNLKGVVISPLGDVQYKWAYFE</sequence>
<dbReference type="Proteomes" id="UP001597227">
    <property type="component" value="Unassembled WGS sequence"/>
</dbReference>
<feature type="domain" description="Solute-binding protein family 5" evidence="2">
    <location>
        <begin position="86"/>
        <end position="468"/>
    </location>
</feature>
<gene>
    <name evidence="3" type="ORF">ACFSFW_05940</name>
</gene>
<proteinExistence type="predicted"/>
<dbReference type="SUPFAM" id="SSF53850">
    <property type="entry name" value="Periplasmic binding protein-like II"/>
    <property type="match status" value="1"/>
</dbReference>
<dbReference type="CDD" id="cd08504">
    <property type="entry name" value="PBP2_OppA"/>
    <property type="match status" value="1"/>
</dbReference>
<dbReference type="EMBL" id="JBHUEK010000008">
    <property type="protein sequence ID" value="MFD1778202.1"/>
    <property type="molecule type" value="Genomic_DNA"/>
</dbReference>
<protein>
    <submittedName>
        <fullName evidence="3">Peptide ABC transporter substrate-binding protein</fullName>
    </submittedName>
</protein>
<reference evidence="4" key="1">
    <citation type="journal article" date="2019" name="Int. J. Syst. Evol. Microbiol.">
        <title>The Global Catalogue of Microorganisms (GCM) 10K type strain sequencing project: providing services to taxonomists for standard genome sequencing and annotation.</title>
        <authorList>
            <consortium name="The Broad Institute Genomics Platform"/>
            <consortium name="The Broad Institute Genome Sequencing Center for Infectious Disease"/>
            <person name="Wu L."/>
            <person name="Ma J."/>
        </authorList>
    </citation>
    <scope>NUCLEOTIDE SEQUENCE [LARGE SCALE GENOMIC DNA]</scope>
    <source>
        <strain evidence="4">CCUG 15531</strain>
    </source>
</reference>
<organism evidence="3 4">
    <name type="scientific">Fredinandcohnia salidurans</name>
    <dbReference type="NCBI Taxonomy" id="2595041"/>
    <lineage>
        <taxon>Bacteria</taxon>
        <taxon>Bacillati</taxon>
        <taxon>Bacillota</taxon>
        <taxon>Bacilli</taxon>
        <taxon>Bacillales</taxon>
        <taxon>Bacillaceae</taxon>
        <taxon>Fredinandcohnia</taxon>
    </lineage>
</organism>
<dbReference type="PROSITE" id="PS51257">
    <property type="entry name" value="PROKAR_LIPOPROTEIN"/>
    <property type="match status" value="1"/>
</dbReference>
<dbReference type="InterPro" id="IPR000914">
    <property type="entry name" value="SBP_5_dom"/>
</dbReference>
<evidence type="ECO:0000313" key="3">
    <source>
        <dbReference type="EMBL" id="MFD1778202.1"/>
    </source>
</evidence>
<name>A0ABW4MJI6_9BACI</name>
<evidence type="ECO:0000259" key="2">
    <source>
        <dbReference type="Pfam" id="PF00496"/>
    </source>
</evidence>
<keyword evidence="4" id="KW-1185">Reference proteome</keyword>
<dbReference type="InterPro" id="IPR039424">
    <property type="entry name" value="SBP_5"/>
</dbReference>
<accession>A0ABW4MJI6</accession>
<feature type="signal peptide" evidence="1">
    <location>
        <begin position="1"/>
        <end position="19"/>
    </location>
</feature>
<dbReference type="PANTHER" id="PTHR30290">
    <property type="entry name" value="PERIPLASMIC BINDING COMPONENT OF ABC TRANSPORTER"/>
    <property type="match status" value="1"/>
</dbReference>
<evidence type="ECO:0000313" key="4">
    <source>
        <dbReference type="Proteomes" id="UP001597227"/>
    </source>
</evidence>
<feature type="chain" id="PRO_5045222112" evidence="1">
    <location>
        <begin position="20"/>
        <end position="545"/>
    </location>
</feature>
<dbReference type="InterPro" id="IPR030678">
    <property type="entry name" value="Peptide/Ni-bd"/>
</dbReference>
<dbReference type="PANTHER" id="PTHR30290:SF79">
    <property type="entry name" value="DIPEPTIDE-BINDING PROTEIN DPPE"/>
    <property type="match status" value="1"/>
</dbReference>
<evidence type="ECO:0000256" key="1">
    <source>
        <dbReference type="SAM" id="SignalP"/>
    </source>
</evidence>